<evidence type="ECO:0000256" key="1">
    <source>
        <dbReference type="ARBA" id="ARBA00004442"/>
    </source>
</evidence>
<evidence type="ECO:0000259" key="6">
    <source>
        <dbReference type="PROSITE" id="PS51123"/>
    </source>
</evidence>
<feature type="region of interest" description="Disordered" evidence="5">
    <location>
        <begin position="147"/>
        <end position="189"/>
    </location>
</feature>
<reference evidence="7 8" key="1">
    <citation type="submission" date="2016-03" db="EMBL/GenBank/DDBJ databases">
        <title>Shallow-sea hydrothermal system.</title>
        <authorList>
            <person name="Tang K."/>
        </authorList>
    </citation>
    <scope>NUCLEOTIDE SEQUENCE [LARGE SCALE GENOMIC DNA]</scope>
    <source>
        <strain evidence="7 8">JLT9</strain>
    </source>
</reference>
<dbReference type="PROSITE" id="PS51123">
    <property type="entry name" value="OMPA_2"/>
    <property type="match status" value="1"/>
</dbReference>
<feature type="compositionally biased region" description="Basic and acidic residues" evidence="5">
    <location>
        <begin position="165"/>
        <end position="189"/>
    </location>
</feature>
<proteinExistence type="predicted"/>
<keyword evidence="3" id="KW-0998">Cell outer membrane</keyword>
<dbReference type="PRINTS" id="PR01021">
    <property type="entry name" value="OMPADOMAIN"/>
</dbReference>
<dbReference type="STRING" id="1758689.SGUI_2813"/>
<gene>
    <name evidence="7" type="ORF">SGUI_2813</name>
</gene>
<keyword evidence="2 4" id="KW-0472">Membrane</keyword>
<dbReference type="InterPro" id="IPR050330">
    <property type="entry name" value="Bact_OuterMem_StrucFunc"/>
</dbReference>
<dbReference type="GO" id="GO:0009279">
    <property type="term" value="C:cell outer membrane"/>
    <property type="evidence" value="ECO:0007669"/>
    <property type="project" value="UniProtKB-SubCell"/>
</dbReference>
<dbReference type="PROSITE" id="PS01068">
    <property type="entry name" value="OMPA_1"/>
    <property type="match status" value="1"/>
</dbReference>
<dbReference type="EMBL" id="CP014989">
    <property type="protein sequence ID" value="ANS80209.1"/>
    <property type="molecule type" value="Genomic_DNA"/>
</dbReference>
<comment type="subcellular location">
    <subcellularLocation>
        <location evidence="1">Cell outer membrane</location>
    </subcellularLocation>
</comment>
<dbReference type="PANTHER" id="PTHR30329">
    <property type="entry name" value="STATOR ELEMENT OF FLAGELLAR MOTOR COMPLEX"/>
    <property type="match status" value="1"/>
</dbReference>
<evidence type="ECO:0000256" key="4">
    <source>
        <dbReference type="PROSITE-ProRule" id="PRU00473"/>
    </source>
</evidence>
<dbReference type="SUPFAM" id="SSF103088">
    <property type="entry name" value="OmpA-like"/>
    <property type="match status" value="1"/>
</dbReference>
<dbReference type="KEGG" id="serj:SGUI_2813"/>
<accession>A0A1B1NFL2</accession>
<dbReference type="CDD" id="cd07185">
    <property type="entry name" value="OmpA_C-like"/>
    <property type="match status" value="1"/>
</dbReference>
<dbReference type="InterPro" id="IPR006665">
    <property type="entry name" value="OmpA-like"/>
</dbReference>
<dbReference type="PANTHER" id="PTHR30329:SF21">
    <property type="entry name" value="LIPOPROTEIN YIAD-RELATED"/>
    <property type="match status" value="1"/>
</dbReference>
<dbReference type="InterPro" id="IPR006664">
    <property type="entry name" value="OMP_bac"/>
</dbReference>
<dbReference type="Pfam" id="PF00691">
    <property type="entry name" value="OmpA"/>
    <property type="match status" value="1"/>
</dbReference>
<evidence type="ECO:0000313" key="7">
    <source>
        <dbReference type="EMBL" id="ANS80209.1"/>
    </source>
</evidence>
<organism evidence="7 8">
    <name type="scientific">Serinicoccus hydrothermalis</name>
    <dbReference type="NCBI Taxonomy" id="1758689"/>
    <lineage>
        <taxon>Bacteria</taxon>
        <taxon>Bacillati</taxon>
        <taxon>Actinomycetota</taxon>
        <taxon>Actinomycetes</taxon>
        <taxon>Micrococcales</taxon>
        <taxon>Ornithinimicrobiaceae</taxon>
        <taxon>Serinicoccus</taxon>
    </lineage>
</organism>
<dbReference type="InterPro" id="IPR036737">
    <property type="entry name" value="OmpA-like_sf"/>
</dbReference>
<evidence type="ECO:0000256" key="5">
    <source>
        <dbReference type="SAM" id="MobiDB-lite"/>
    </source>
</evidence>
<name>A0A1B1NFL2_9MICO</name>
<dbReference type="Proteomes" id="UP000092482">
    <property type="component" value="Chromosome"/>
</dbReference>
<evidence type="ECO:0000313" key="8">
    <source>
        <dbReference type="Proteomes" id="UP000092482"/>
    </source>
</evidence>
<feature type="domain" description="OmpA-like" evidence="6">
    <location>
        <begin position="68"/>
        <end position="189"/>
    </location>
</feature>
<sequence>MACLGATGTPVAAASEAPVPADYEAPRSTVEVYSAWDAPLTSTTFFYTDPEDVEPEVLEETVGAEQDGEDTVATLSDRFLFDFGSADLRPTAEQSLDTLAALLQDTEGPITVTGHTDSLGTEEVNGPLSQDRAQAVADYLAGAGVEASRMETEGLGSTDPVADNTHPDGSDDPEGRQQNRRVEVRYDGG</sequence>
<dbReference type="AlphaFoldDB" id="A0A1B1NFL2"/>
<evidence type="ECO:0000256" key="3">
    <source>
        <dbReference type="ARBA" id="ARBA00023237"/>
    </source>
</evidence>
<protein>
    <submittedName>
        <fullName evidence="7">Outer membrane protein</fullName>
    </submittedName>
</protein>
<evidence type="ECO:0000256" key="2">
    <source>
        <dbReference type="ARBA" id="ARBA00023136"/>
    </source>
</evidence>
<keyword evidence="8" id="KW-1185">Reference proteome</keyword>
<dbReference type="Gene3D" id="3.30.1330.60">
    <property type="entry name" value="OmpA-like domain"/>
    <property type="match status" value="1"/>
</dbReference>
<dbReference type="InterPro" id="IPR006690">
    <property type="entry name" value="OMPA-like_CS"/>
</dbReference>
<dbReference type="RefSeq" id="WP_191090921.1">
    <property type="nucleotide sequence ID" value="NZ_CP014989.1"/>
</dbReference>